<evidence type="ECO:0000256" key="1">
    <source>
        <dbReference type="SAM" id="MobiDB-lite"/>
    </source>
</evidence>
<keyword evidence="3" id="KW-1185">Reference proteome</keyword>
<dbReference type="AlphaFoldDB" id="A0AA38LKU5"/>
<dbReference type="Proteomes" id="UP000824469">
    <property type="component" value="Unassembled WGS sequence"/>
</dbReference>
<organism evidence="2 3">
    <name type="scientific">Taxus chinensis</name>
    <name type="common">Chinese yew</name>
    <name type="synonym">Taxus wallichiana var. chinensis</name>
    <dbReference type="NCBI Taxonomy" id="29808"/>
    <lineage>
        <taxon>Eukaryota</taxon>
        <taxon>Viridiplantae</taxon>
        <taxon>Streptophyta</taxon>
        <taxon>Embryophyta</taxon>
        <taxon>Tracheophyta</taxon>
        <taxon>Spermatophyta</taxon>
        <taxon>Pinopsida</taxon>
        <taxon>Pinidae</taxon>
        <taxon>Conifers II</taxon>
        <taxon>Cupressales</taxon>
        <taxon>Taxaceae</taxon>
        <taxon>Taxus</taxon>
    </lineage>
</organism>
<comment type="caution">
    <text evidence="2">The sequence shown here is derived from an EMBL/GenBank/DDBJ whole genome shotgun (WGS) entry which is preliminary data.</text>
</comment>
<accession>A0AA38LKU5</accession>
<feature type="compositionally biased region" description="Polar residues" evidence="1">
    <location>
        <begin position="97"/>
        <end position="106"/>
    </location>
</feature>
<sequence length="114" mass="12735">MSTGSPGSNWDIWDKRMHGTRKSELAEKRKNWLTAESVAFGTSGTKRRKPAEPGEMSQGSPKQSGMHGPKVREPAELAEMRTFVLEQLGQKDANRPNRANLSQMVRNQMGHMGQ</sequence>
<feature type="non-terminal residue" evidence="2">
    <location>
        <position position="114"/>
    </location>
</feature>
<feature type="compositionally biased region" description="Basic and acidic residues" evidence="1">
    <location>
        <begin position="12"/>
        <end position="30"/>
    </location>
</feature>
<proteinExistence type="predicted"/>
<reference evidence="2 3" key="1">
    <citation type="journal article" date="2021" name="Nat. Plants">
        <title>The Taxus genome provides insights into paclitaxel biosynthesis.</title>
        <authorList>
            <person name="Xiong X."/>
            <person name="Gou J."/>
            <person name="Liao Q."/>
            <person name="Li Y."/>
            <person name="Zhou Q."/>
            <person name="Bi G."/>
            <person name="Li C."/>
            <person name="Du R."/>
            <person name="Wang X."/>
            <person name="Sun T."/>
            <person name="Guo L."/>
            <person name="Liang H."/>
            <person name="Lu P."/>
            <person name="Wu Y."/>
            <person name="Zhang Z."/>
            <person name="Ro D.K."/>
            <person name="Shang Y."/>
            <person name="Huang S."/>
            <person name="Yan J."/>
        </authorList>
    </citation>
    <scope>NUCLEOTIDE SEQUENCE [LARGE SCALE GENOMIC DNA]</scope>
    <source>
        <strain evidence="2">Ta-2019</strain>
    </source>
</reference>
<feature type="compositionally biased region" description="Basic and acidic residues" evidence="1">
    <location>
        <begin position="70"/>
        <end position="79"/>
    </location>
</feature>
<name>A0AA38LKU5_TAXCH</name>
<feature type="region of interest" description="Disordered" evidence="1">
    <location>
        <begin position="1"/>
        <end position="114"/>
    </location>
</feature>
<evidence type="ECO:0000313" key="3">
    <source>
        <dbReference type="Proteomes" id="UP000824469"/>
    </source>
</evidence>
<gene>
    <name evidence="2" type="ORF">KI387_007649</name>
</gene>
<protein>
    <submittedName>
        <fullName evidence="2">Uncharacterized protein</fullName>
    </submittedName>
</protein>
<evidence type="ECO:0000313" key="2">
    <source>
        <dbReference type="EMBL" id="KAH9327471.1"/>
    </source>
</evidence>
<dbReference type="EMBL" id="JAHRHJ020000002">
    <property type="protein sequence ID" value="KAH9327471.1"/>
    <property type="molecule type" value="Genomic_DNA"/>
</dbReference>